<reference evidence="2" key="1">
    <citation type="journal article" date="2019" name="Int. J. Syst. Evol. Microbiol.">
        <title>The Global Catalogue of Microorganisms (GCM) 10K type strain sequencing project: providing services to taxonomists for standard genome sequencing and annotation.</title>
        <authorList>
            <consortium name="The Broad Institute Genomics Platform"/>
            <consortium name="The Broad Institute Genome Sequencing Center for Infectious Disease"/>
            <person name="Wu L."/>
            <person name="Ma J."/>
        </authorList>
    </citation>
    <scope>NUCLEOTIDE SEQUENCE [LARGE SCALE GENOMIC DNA]</scope>
    <source>
        <strain evidence="2">KCTC 23917</strain>
    </source>
</reference>
<sequence>MQNSASAIYGSPDFLPTTARVLCRNPQNGQKRARKWPLGVARRAQAVIRQMRNGNNKCAVQAAVGEVQFD</sequence>
<organism evidence="1 2">
    <name type="scientific">Undibacterium squillarum</name>
    <dbReference type="NCBI Taxonomy" id="1131567"/>
    <lineage>
        <taxon>Bacteria</taxon>
        <taxon>Pseudomonadati</taxon>
        <taxon>Pseudomonadota</taxon>
        <taxon>Betaproteobacteria</taxon>
        <taxon>Burkholderiales</taxon>
        <taxon>Oxalobacteraceae</taxon>
        <taxon>Undibacterium</taxon>
    </lineage>
</organism>
<evidence type="ECO:0000313" key="2">
    <source>
        <dbReference type="Proteomes" id="UP000653343"/>
    </source>
</evidence>
<dbReference type="EMBL" id="BMYU01000004">
    <property type="protein sequence ID" value="GGX41513.1"/>
    <property type="molecule type" value="Genomic_DNA"/>
</dbReference>
<gene>
    <name evidence="1" type="ORF">GCM10010946_20040</name>
</gene>
<name>A0ABQ2XZ90_9BURK</name>
<evidence type="ECO:0000313" key="1">
    <source>
        <dbReference type="EMBL" id="GGX41513.1"/>
    </source>
</evidence>
<proteinExistence type="predicted"/>
<accession>A0ABQ2XZ90</accession>
<protein>
    <submittedName>
        <fullName evidence="1">Uncharacterized protein</fullName>
    </submittedName>
</protein>
<dbReference type="Proteomes" id="UP000653343">
    <property type="component" value="Unassembled WGS sequence"/>
</dbReference>
<comment type="caution">
    <text evidence="1">The sequence shown here is derived from an EMBL/GenBank/DDBJ whole genome shotgun (WGS) entry which is preliminary data.</text>
</comment>
<keyword evidence="2" id="KW-1185">Reference proteome</keyword>